<gene>
    <name evidence="1" type="ORF">QX99_00262</name>
</gene>
<name>A0A0D1LRY0_9LACO</name>
<keyword evidence="2" id="KW-1185">Reference proteome</keyword>
<organism evidence="1 2">
    <name type="scientific">Weissella cibaria</name>
    <dbReference type="NCBI Taxonomy" id="137591"/>
    <lineage>
        <taxon>Bacteria</taxon>
        <taxon>Bacillati</taxon>
        <taxon>Bacillota</taxon>
        <taxon>Bacilli</taxon>
        <taxon>Lactobacillales</taxon>
        <taxon>Lactobacillaceae</taxon>
        <taxon>Weissella</taxon>
    </lineage>
</organism>
<protein>
    <submittedName>
        <fullName evidence="1">Uncharacterized protein</fullName>
    </submittedName>
</protein>
<accession>A0A0D1LRY0</accession>
<evidence type="ECO:0000313" key="1">
    <source>
        <dbReference type="EMBL" id="KIU22295.1"/>
    </source>
</evidence>
<dbReference type="AlphaFoldDB" id="A0A0D1LRY0"/>
<dbReference type="EMBL" id="JWHU01000002">
    <property type="protein sequence ID" value="KIU22295.1"/>
    <property type="molecule type" value="Genomic_DNA"/>
</dbReference>
<dbReference type="PATRIC" id="fig|137591.25.peg.259"/>
<evidence type="ECO:0000313" key="2">
    <source>
        <dbReference type="Proteomes" id="UP000032287"/>
    </source>
</evidence>
<dbReference type="Proteomes" id="UP000032287">
    <property type="component" value="Unassembled WGS sequence"/>
</dbReference>
<dbReference type="RefSeq" id="WP_043709278.1">
    <property type="nucleotide sequence ID" value="NZ_JALOCT010000016.1"/>
</dbReference>
<proteinExistence type="predicted"/>
<sequence>MESYSTRHVRLTHRMRDLQNEIDSFKLGRDENGVPLDMDMIDYEYIIADTEYAQLLETIRNHKLRKKSRIRHHALVVNQQWAKYGKRYGK</sequence>
<comment type="caution">
    <text evidence="1">The sequence shown here is derived from an EMBL/GenBank/DDBJ whole genome shotgun (WGS) entry which is preliminary data.</text>
</comment>
<reference evidence="1" key="1">
    <citation type="journal article" date="2015" name="Microbiology (Mosc.)">
        <title>Genomics of the Weissella cibaria species with an examination of its metabolic traits.</title>
        <authorList>
            <person name="Lynch K.M."/>
            <person name="Lucid A."/>
            <person name="Arendt E.K."/>
            <person name="Sleator R.D."/>
            <person name="Lucey B."/>
            <person name="Coffey A."/>
        </authorList>
    </citation>
    <scope>NUCLEOTIDE SEQUENCE [LARGE SCALE GENOMIC DNA]</scope>
    <source>
        <strain evidence="1">MG1</strain>
    </source>
</reference>